<feature type="compositionally biased region" description="Polar residues" evidence="1">
    <location>
        <begin position="196"/>
        <end position="209"/>
    </location>
</feature>
<dbReference type="InterPro" id="IPR024752">
    <property type="entry name" value="Myb/SANT-like_dom"/>
</dbReference>
<dbReference type="PANTHER" id="PTHR31704">
    <property type="entry name" value="MYB/SANT-LIKE DNA-BINDING DOMAIN PROTEIN-RELATED"/>
    <property type="match status" value="1"/>
</dbReference>
<reference evidence="4" key="2">
    <citation type="submission" date="2022-03" db="EMBL/GenBank/DDBJ databases">
        <title>Draft title - Genomic analysis of global carrot germplasm unveils the trajectory of domestication and the origin of high carotenoid orange carrot.</title>
        <authorList>
            <person name="Iorizzo M."/>
            <person name="Ellison S."/>
            <person name="Senalik D."/>
            <person name="Macko-Podgorni A."/>
            <person name="Grzebelus D."/>
            <person name="Bostan H."/>
            <person name="Rolling W."/>
            <person name="Curaba J."/>
            <person name="Simon P."/>
        </authorList>
    </citation>
    <scope>NUCLEOTIDE SEQUENCE</scope>
    <source>
        <tissue evidence="4">Leaf</tissue>
    </source>
</reference>
<evidence type="ECO:0000313" key="3">
    <source>
        <dbReference type="EMBL" id="KZM87390.1"/>
    </source>
</evidence>
<dbReference type="Pfam" id="PF12776">
    <property type="entry name" value="Myb_DNA-bind_3"/>
    <property type="match status" value="1"/>
</dbReference>
<evidence type="ECO:0000313" key="4">
    <source>
        <dbReference type="EMBL" id="WOH08331.1"/>
    </source>
</evidence>
<dbReference type="OMA" id="HANWDEA"/>
<sequence length="307" mass="35171">MERSSGIRTKAKPRVLWNNENVMKTFLEACIHEAADSGKQGGNLGQQSWKRVVKLLKESHSFVVDIKQARNRFDYIRYKYQAWCRLKNRSQNIYDASTNTFNLSEEEWDQEIQTNPKAKTLKTAPLLFPNLCIQLFDGVSAGVTGSEPPSTRNRVYSTNESEVHEVDYSLVPVQDQGSYEESNACNPNLNHDEGTPQVQANKDTPNVESQRPRKKSKQPVNQSNNSQFEENLSKALEIIIQKQNGPTNMECRDRLRSLGWSSKNPLYQLALGIFCESANHREAWMNLEEEECEIWVKMISRKLGLSI</sequence>
<dbReference type="PANTHER" id="PTHR31704:SF48">
    <property type="entry name" value="L10-INTERACTING MYB DOMAIN-CONTAINING PROTEIN-LIKE"/>
    <property type="match status" value="1"/>
</dbReference>
<dbReference type="KEGG" id="dcr:108196933"/>
<dbReference type="AlphaFoldDB" id="A0A161ZMF2"/>
<gene>
    <name evidence="3" type="ORF">DCAR_024524</name>
    <name evidence="4" type="ORF">DCAR_0727769</name>
</gene>
<accession>A0A161ZMF2</accession>
<feature type="compositionally biased region" description="Polar residues" evidence="1">
    <location>
        <begin position="177"/>
        <end position="189"/>
    </location>
</feature>
<dbReference type="OrthoDB" id="1730132at2759"/>
<evidence type="ECO:0000313" key="5">
    <source>
        <dbReference type="Proteomes" id="UP000077755"/>
    </source>
</evidence>
<evidence type="ECO:0000256" key="1">
    <source>
        <dbReference type="SAM" id="MobiDB-lite"/>
    </source>
</evidence>
<keyword evidence="5" id="KW-1185">Reference proteome</keyword>
<proteinExistence type="predicted"/>
<organism evidence="3">
    <name type="scientific">Daucus carota subsp. sativus</name>
    <name type="common">Carrot</name>
    <dbReference type="NCBI Taxonomy" id="79200"/>
    <lineage>
        <taxon>Eukaryota</taxon>
        <taxon>Viridiplantae</taxon>
        <taxon>Streptophyta</taxon>
        <taxon>Embryophyta</taxon>
        <taxon>Tracheophyta</taxon>
        <taxon>Spermatophyta</taxon>
        <taxon>Magnoliopsida</taxon>
        <taxon>eudicotyledons</taxon>
        <taxon>Gunneridae</taxon>
        <taxon>Pentapetalae</taxon>
        <taxon>asterids</taxon>
        <taxon>campanulids</taxon>
        <taxon>Apiales</taxon>
        <taxon>Apiaceae</taxon>
        <taxon>Apioideae</taxon>
        <taxon>Scandiceae</taxon>
        <taxon>Daucinae</taxon>
        <taxon>Daucus</taxon>
        <taxon>Daucus sect. Daucus</taxon>
    </lineage>
</organism>
<dbReference type="EMBL" id="LNRQ01000007">
    <property type="protein sequence ID" value="KZM87390.1"/>
    <property type="molecule type" value="Genomic_DNA"/>
</dbReference>
<dbReference type="EMBL" id="CP093349">
    <property type="protein sequence ID" value="WOH08331.1"/>
    <property type="molecule type" value="Genomic_DNA"/>
</dbReference>
<feature type="region of interest" description="Disordered" evidence="1">
    <location>
        <begin position="177"/>
        <end position="228"/>
    </location>
</feature>
<reference evidence="3" key="1">
    <citation type="journal article" date="2016" name="Nat. Genet.">
        <title>A high-quality carrot genome assembly provides new insights into carotenoid accumulation and asterid genome evolution.</title>
        <authorList>
            <person name="Iorizzo M."/>
            <person name="Ellison S."/>
            <person name="Senalik D."/>
            <person name="Zeng P."/>
            <person name="Satapoomin P."/>
            <person name="Huang J."/>
            <person name="Bowman M."/>
            <person name="Iovene M."/>
            <person name="Sanseverino W."/>
            <person name="Cavagnaro P."/>
            <person name="Yildiz M."/>
            <person name="Macko-Podgorni A."/>
            <person name="Moranska E."/>
            <person name="Grzebelus E."/>
            <person name="Grzebelus D."/>
            <person name="Ashrafi H."/>
            <person name="Zheng Z."/>
            <person name="Cheng S."/>
            <person name="Spooner D."/>
            <person name="Van Deynze A."/>
            <person name="Simon P."/>
        </authorList>
    </citation>
    <scope>NUCLEOTIDE SEQUENCE [LARGE SCALE GENOMIC DNA]</scope>
    <source>
        <tissue evidence="3">Leaf</tissue>
    </source>
</reference>
<evidence type="ECO:0000259" key="2">
    <source>
        <dbReference type="Pfam" id="PF12776"/>
    </source>
</evidence>
<dbReference type="Proteomes" id="UP000077755">
    <property type="component" value="Chromosome 7"/>
</dbReference>
<protein>
    <recommendedName>
        <fullName evidence="2">Myb/SANT-like domain-containing protein</fullName>
    </recommendedName>
</protein>
<name>A0A161ZMF2_DAUCS</name>
<dbReference type="Gramene" id="KZM87390">
    <property type="protein sequence ID" value="KZM87390"/>
    <property type="gene ID" value="DCAR_024524"/>
</dbReference>
<feature type="domain" description="Myb/SANT-like" evidence="2">
    <location>
        <begin position="21"/>
        <end position="110"/>
    </location>
</feature>
<feature type="compositionally biased region" description="Polar residues" evidence="1">
    <location>
        <begin position="218"/>
        <end position="228"/>
    </location>
</feature>